<dbReference type="OrthoDB" id="1433018at2"/>
<keyword evidence="1" id="KW-0575">Peroxidase</keyword>
<evidence type="ECO:0000313" key="2">
    <source>
        <dbReference type="Proteomes" id="UP000180254"/>
    </source>
</evidence>
<dbReference type="Gene3D" id="3.30.300.20">
    <property type="match status" value="1"/>
</dbReference>
<name>A0A1S1V5X0_9FIRM</name>
<protein>
    <submittedName>
        <fullName evidence="1">Hydroperoxide reductase</fullName>
        <ecNumber evidence="1">1.11.1.-</ecNumber>
    </submittedName>
</protein>
<keyword evidence="1" id="KW-0560">Oxidoreductase</keyword>
<dbReference type="PANTHER" id="PTHR35368:SF1">
    <property type="entry name" value="HYDROPEROXIDE REDUCTASE"/>
    <property type="match status" value="1"/>
</dbReference>
<dbReference type="InterPro" id="IPR015946">
    <property type="entry name" value="KH_dom-like_a/b"/>
</dbReference>
<dbReference type="InterPro" id="IPR036102">
    <property type="entry name" value="OsmC/Ohrsf"/>
</dbReference>
<reference evidence="1 2" key="1">
    <citation type="submission" date="2016-09" db="EMBL/GenBank/DDBJ databases">
        <title>Genome sequence of Eubacterium angustum.</title>
        <authorList>
            <person name="Poehlein A."/>
            <person name="Daniel R."/>
        </authorList>
    </citation>
    <scope>NUCLEOTIDE SEQUENCE [LARGE SCALE GENOMIC DNA]</scope>
    <source>
        <strain evidence="1 2">DSM 1989</strain>
    </source>
</reference>
<dbReference type="EMBL" id="MKIE01000005">
    <property type="protein sequence ID" value="OHW62036.1"/>
    <property type="molecule type" value="Genomic_DNA"/>
</dbReference>
<dbReference type="AlphaFoldDB" id="A0A1S1V5X0"/>
<dbReference type="STRING" id="39480.EUAN_14840"/>
<dbReference type="Proteomes" id="UP000180254">
    <property type="component" value="Unassembled WGS sequence"/>
</dbReference>
<proteinExistence type="predicted"/>
<dbReference type="InterPro" id="IPR003718">
    <property type="entry name" value="OsmC/Ohr_fam"/>
</dbReference>
<dbReference type="GO" id="GO:0004601">
    <property type="term" value="F:peroxidase activity"/>
    <property type="evidence" value="ECO:0007669"/>
    <property type="project" value="UniProtKB-KW"/>
</dbReference>
<accession>A0A1S1V5X0</accession>
<dbReference type="RefSeq" id="WP_071063229.1">
    <property type="nucleotide sequence ID" value="NZ_MKIE01000005.1"/>
</dbReference>
<evidence type="ECO:0000313" key="1">
    <source>
        <dbReference type="EMBL" id="OHW62036.1"/>
    </source>
</evidence>
<dbReference type="InterPro" id="IPR052924">
    <property type="entry name" value="OsmC/Ohr_hydroprdx_reductase"/>
</dbReference>
<dbReference type="SUPFAM" id="SSF82784">
    <property type="entry name" value="OsmC-like"/>
    <property type="match status" value="1"/>
</dbReference>
<organism evidence="1 2">
    <name type="scientific">Andreesenia angusta</name>
    <dbReference type="NCBI Taxonomy" id="39480"/>
    <lineage>
        <taxon>Bacteria</taxon>
        <taxon>Bacillati</taxon>
        <taxon>Bacillota</taxon>
        <taxon>Tissierellia</taxon>
        <taxon>Tissierellales</taxon>
        <taxon>Gottschalkiaceae</taxon>
        <taxon>Andreesenia</taxon>
    </lineage>
</organism>
<dbReference type="PANTHER" id="PTHR35368">
    <property type="entry name" value="HYDROPEROXIDE REDUCTASE"/>
    <property type="match status" value="1"/>
</dbReference>
<dbReference type="EC" id="1.11.1.-" evidence="1"/>
<dbReference type="Pfam" id="PF02566">
    <property type="entry name" value="OsmC"/>
    <property type="match status" value="1"/>
</dbReference>
<comment type="caution">
    <text evidence="1">The sequence shown here is derived from an EMBL/GenBank/DDBJ whole genome shotgun (WGS) entry which is preliminary data.</text>
</comment>
<keyword evidence="2" id="KW-1185">Reference proteome</keyword>
<sequence length="146" mass="15688">MSLTVFRGTAKLMEGMAVECQSGDHRFVLDEPKELGGSDTGMNPIAATLCALGACQAIVASCYAKAKGIELEEYWVEVEGDLDVRGFQGDKTVKPGIQAIRCKSHVKAKNSRAEIEEFVKFVEETCPVGDTIKNSASISSEIVIEG</sequence>
<gene>
    <name evidence="1" type="ORF">EUAN_14840</name>
</gene>